<dbReference type="AlphaFoldDB" id="A0A1V6MVF9"/>
<evidence type="ECO:0000313" key="2">
    <source>
        <dbReference type="Proteomes" id="UP000184286"/>
    </source>
</evidence>
<evidence type="ECO:0000313" key="1">
    <source>
        <dbReference type="EMBL" id="OQD56444.1"/>
    </source>
</evidence>
<name>A0A1V6MVF9_9ACTN</name>
<comment type="caution">
    <text evidence="1">The sequence shown here is derived from an EMBL/GenBank/DDBJ whole genome shotgun (WGS) entry which is preliminary data.</text>
</comment>
<protein>
    <submittedName>
        <fullName evidence="1">Uncharacterized protein</fullName>
    </submittedName>
</protein>
<reference evidence="2" key="1">
    <citation type="submission" date="2016-11" db="EMBL/GenBank/DDBJ databases">
        <authorList>
            <person name="Schniete J.K."/>
            <person name="Salih T."/>
            <person name="Algora Gallardo L."/>
            <person name="Martinez Fernandez S."/>
            <person name="Herron P.R."/>
        </authorList>
    </citation>
    <scope>NUCLEOTIDE SEQUENCE [LARGE SCALE GENOMIC DNA]</scope>
    <source>
        <strain evidence="2">DSM 41896</strain>
    </source>
</reference>
<sequence length="91" mass="9345">MAGMGIFLLLLALVLVLVGLGSAGQRALWRFPAKRFRDPAASGPSDSECVSVVAGRVLPSAYLSVAPRRGLPAAAVMVGMAMRSFSPAAGM</sequence>
<dbReference type="Proteomes" id="UP000184286">
    <property type="component" value="Unassembled WGS sequence"/>
</dbReference>
<gene>
    <name evidence="1" type="ORF">BM536_009400</name>
</gene>
<reference evidence="1 2" key="2">
    <citation type="submission" date="2017-02" db="EMBL/GenBank/DDBJ databases">
        <title>Draft genome sequence of Streptomyces phaeoluteigriseus type strain DSM41896.</title>
        <authorList>
            <person name="Salih T.S."/>
            <person name="Algora Gallardo L."/>
            <person name="Melo Santos T."/>
            <person name="Filgueira Martinez S."/>
            <person name="Herron P.R."/>
        </authorList>
    </citation>
    <scope>NUCLEOTIDE SEQUENCE [LARGE SCALE GENOMIC DNA]</scope>
    <source>
        <strain evidence="1 2">DSM 41896</strain>
    </source>
</reference>
<proteinExistence type="predicted"/>
<dbReference type="EMBL" id="MPOH02000009">
    <property type="protein sequence ID" value="OQD56444.1"/>
    <property type="molecule type" value="Genomic_DNA"/>
</dbReference>
<accession>A0A1V6MVF9</accession>
<organism evidence="1 2">
    <name type="scientific">Streptomyces phaeoluteigriseus</name>
    <dbReference type="NCBI Taxonomy" id="114686"/>
    <lineage>
        <taxon>Bacteria</taxon>
        <taxon>Bacillati</taxon>
        <taxon>Actinomycetota</taxon>
        <taxon>Actinomycetes</taxon>
        <taxon>Kitasatosporales</taxon>
        <taxon>Streptomycetaceae</taxon>
        <taxon>Streptomyces</taxon>
        <taxon>Streptomyces aurantiacus group</taxon>
    </lineage>
</organism>